<comment type="similarity">
    <text evidence="1 3">Belongs to the type-B carboxylesterase/lipase family.</text>
</comment>
<dbReference type="Pfam" id="PF00135">
    <property type="entry name" value="COesterase"/>
    <property type="match status" value="2"/>
</dbReference>
<evidence type="ECO:0000313" key="6">
    <source>
        <dbReference type="Proteomes" id="UP001059617"/>
    </source>
</evidence>
<evidence type="ECO:0000256" key="2">
    <source>
        <dbReference type="ARBA" id="ARBA00022801"/>
    </source>
</evidence>
<dbReference type="EMBL" id="CP073720">
    <property type="protein sequence ID" value="UWP79883.1"/>
    <property type="molecule type" value="Genomic_DNA"/>
</dbReference>
<feature type="domain" description="Carboxylesterase type B" evidence="4">
    <location>
        <begin position="9"/>
        <end position="330"/>
    </location>
</feature>
<dbReference type="PANTHER" id="PTHR11559">
    <property type="entry name" value="CARBOXYLESTERASE"/>
    <property type="match status" value="1"/>
</dbReference>
<dbReference type="PROSITE" id="PS00122">
    <property type="entry name" value="CARBOXYLESTERASE_B_1"/>
    <property type="match status" value="1"/>
</dbReference>
<evidence type="ECO:0000313" key="5">
    <source>
        <dbReference type="EMBL" id="UWP79883.1"/>
    </source>
</evidence>
<keyword evidence="6" id="KW-1185">Reference proteome</keyword>
<dbReference type="SUPFAM" id="SSF53474">
    <property type="entry name" value="alpha/beta-Hydrolases"/>
    <property type="match status" value="1"/>
</dbReference>
<feature type="domain" description="Carboxylesterase type B" evidence="4">
    <location>
        <begin position="373"/>
        <end position="465"/>
    </location>
</feature>
<dbReference type="InterPro" id="IPR002018">
    <property type="entry name" value="CarbesteraseB"/>
</dbReference>
<protein>
    <recommendedName>
        <fullName evidence="3">Carboxylic ester hydrolase</fullName>
        <ecNumber evidence="3">3.1.1.-</ecNumber>
    </recommendedName>
</protein>
<dbReference type="InterPro" id="IPR029058">
    <property type="entry name" value="AB_hydrolase_fold"/>
</dbReference>
<reference evidence="5" key="1">
    <citation type="submission" date="2021-04" db="EMBL/GenBank/DDBJ databases">
        <authorList>
            <person name="Hartkoorn R.C."/>
            <person name="Beaudoing E."/>
            <person name="Hot D."/>
        </authorList>
    </citation>
    <scope>NUCLEOTIDE SEQUENCE</scope>
    <source>
        <strain evidence="5">NRRL B-16292</strain>
    </source>
</reference>
<evidence type="ECO:0000256" key="1">
    <source>
        <dbReference type="ARBA" id="ARBA00005964"/>
    </source>
</evidence>
<name>A0ABY5VQ92_9ACTN</name>
<dbReference type="RefSeq" id="WP_259857641.1">
    <property type="nucleotide sequence ID" value="NZ_BAAAST010000001.1"/>
</dbReference>
<dbReference type="EC" id="3.1.1.-" evidence="3"/>
<keyword evidence="2 3" id="KW-0378">Hydrolase</keyword>
<dbReference type="InterPro" id="IPR050309">
    <property type="entry name" value="Type-B_Carboxylest/Lipase"/>
</dbReference>
<organism evidence="5 6">
    <name type="scientific">Dactylosporangium fulvum</name>
    <dbReference type="NCBI Taxonomy" id="53359"/>
    <lineage>
        <taxon>Bacteria</taxon>
        <taxon>Bacillati</taxon>
        <taxon>Actinomycetota</taxon>
        <taxon>Actinomycetes</taxon>
        <taxon>Micromonosporales</taxon>
        <taxon>Micromonosporaceae</taxon>
        <taxon>Dactylosporangium</taxon>
    </lineage>
</organism>
<evidence type="ECO:0000256" key="3">
    <source>
        <dbReference type="RuleBase" id="RU361235"/>
    </source>
</evidence>
<sequence length="504" mass="52587">MATSLQPDATAVRVAQGTLRGRRSGGVTAFLGVPFAAAPFGPRRMLPPQPPAPWDGVRDALDYGPTATRADYIPQYVGLFPEPIIPGDECLNLNVWTPDPGASGLPVFVWFHGGAFTNGSNAVAAYDGTAFARNGVVLVSVNYRLGAEGFLYTGPEMANLGLLDQIAALRWVQDNIAAFGGDPAQVTIGGESAGAMSVVALLAVPRAAGLFQRAIAQSGAAANTLAPQTALLVAKHLAEALDIAPTREAFAGLDPDKIVVASRALLNEVQTAGDPAKWGALVQSLLPFAPVVDGDVLPRHPLDAIRGGASGDVPLLIGSNLEEARLMLVASDSIDLIDEAALHAATAGYGPPPGPTVAAYRAARPDAGPGDLLAAIVTDWFFRVPAVRVAEARAGAAAATWMYRFDWRSPSYDGRFGAAHGVEFPFVFDTITAPDLTKLIGPNPPQQVADATHAAWVRFVAGGDPGWAPYDPDVRATGRIDGNGAVDVLIDPDGAELRLWEGHR</sequence>
<dbReference type="InterPro" id="IPR019826">
    <property type="entry name" value="Carboxylesterase_B_AS"/>
</dbReference>
<proteinExistence type="inferred from homology"/>
<dbReference type="Proteomes" id="UP001059617">
    <property type="component" value="Chromosome"/>
</dbReference>
<reference evidence="5" key="2">
    <citation type="submission" date="2022-09" db="EMBL/GenBank/DDBJ databases">
        <title>Biosynthetic gene clusters of Dactylosporangioum fulvum.</title>
        <authorList>
            <person name="Caradec T."/>
        </authorList>
    </citation>
    <scope>NUCLEOTIDE SEQUENCE</scope>
    <source>
        <strain evidence="5">NRRL B-16292</strain>
    </source>
</reference>
<gene>
    <name evidence="5" type="ORF">Dfulv_32585</name>
</gene>
<dbReference type="Gene3D" id="3.40.50.1820">
    <property type="entry name" value="alpha/beta hydrolase"/>
    <property type="match status" value="1"/>
</dbReference>
<evidence type="ECO:0000259" key="4">
    <source>
        <dbReference type="Pfam" id="PF00135"/>
    </source>
</evidence>
<accession>A0ABY5VQ92</accession>